<dbReference type="EMBL" id="BPLR01007849">
    <property type="protein sequence ID" value="GIY20198.1"/>
    <property type="molecule type" value="Genomic_DNA"/>
</dbReference>
<name>A0AAV4RD36_CAEEX</name>
<evidence type="ECO:0000313" key="4">
    <source>
        <dbReference type="Proteomes" id="UP001054945"/>
    </source>
</evidence>
<keyword evidence="4" id="KW-1185">Reference proteome</keyword>
<proteinExistence type="predicted"/>
<keyword evidence="2" id="KW-1133">Transmembrane helix</keyword>
<protein>
    <submittedName>
        <fullName evidence="3">Uncharacterized protein</fullName>
    </submittedName>
</protein>
<accession>A0AAV4RD36</accession>
<sequence>MGGDDKLDYPLAFGAELLISGIWLPLLLLNRFSTRNLEDFLWEAKKAKKQKEEPKKQHELKFTLLSLANLKKSKAPASQVIHQESEQSPAPDSSTERHDEVKQETREDDVFNIEDATSAFVPLRSGMLLSDTIHINPDAMSVQVIGLGRKNKNQEFFNVIALVYAIVREFLNAIVRVYAIVQKFLIFDILVYAIIQEFLNVIALVYATVHEFLIVIHLVHAIVHCVYAQTKPLCSCLCYST</sequence>
<feature type="transmembrane region" description="Helical" evidence="2">
    <location>
        <begin position="184"/>
        <end position="205"/>
    </location>
</feature>
<comment type="caution">
    <text evidence="3">The sequence shown here is derived from an EMBL/GenBank/DDBJ whole genome shotgun (WGS) entry which is preliminary data.</text>
</comment>
<feature type="region of interest" description="Disordered" evidence="1">
    <location>
        <begin position="78"/>
        <end position="106"/>
    </location>
</feature>
<evidence type="ECO:0000256" key="2">
    <source>
        <dbReference type="SAM" id="Phobius"/>
    </source>
</evidence>
<evidence type="ECO:0000313" key="3">
    <source>
        <dbReference type="EMBL" id="GIY20198.1"/>
    </source>
</evidence>
<reference evidence="3 4" key="1">
    <citation type="submission" date="2021-06" db="EMBL/GenBank/DDBJ databases">
        <title>Caerostris extrusa draft genome.</title>
        <authorList>
            <person name="Kono N."/>
            <person name="Arakawa K."/>
        </authorList>
    </citation>
    <scope>NUCLEOTIDE SEQUENCE [LARGE SCALE GENOMIC DNA]</scope>
</reference>
<keyword evidence="2" id="KW-0472">Membrane</keyword>
<gene>
    <name evidence="3" type="primary">AVEN_245270_1</name>
    <name evidence="3" type="ORF">CEXT_343241</name>
</gene>
<keyword evidence="2" id="KW-0812">Transmembrane</keyword>
<feature type="transmembrane region" description="Helical" evidence="2">
    <location>
        <begin position="212"/>
        <end position="230"/>
    </location>
</feature>
<evidence type="ECO:0000256" key="1">
    <source>
        <dbReference type="SAM" id="MobiDB-lite"/>
    </source>
</evidence>
<feature type="transmembrane region" description="Helical" evidence="2">
    <location>
        <begin position="12"/>
        <end position="29"/>
    </location>
</feature>
<feature type="compositionally biased region" description="Basic and acidic residues" evidence="1">
    <location>
        <begin position="94"/>
        <end position="106"/>
    </location>
</feature>
<dbReference type="Proteomes" id="UP001054945">
    <property type="component" value="Unassembled WGS sequence"/>
</dbReference>
<organism evidence="3 4">
    <name type="scientific">Caerostris extrusa</name>
    <name type="common">Bark spider</name>
    <name type="synonym">Caerostris bankana</name>
    <dbReference type="NCBI Taxonomy" id="172846"/>
    <lineage>
        <taxon>Eukaryota</taxon>
        <taxon>Metazoa</taxon>
        <taxon>Ecdysozoa</taxon>
        <taxon>Arthropoda</taxon>
        <taxon>Chelicerata</taxon>
        <taxon>Arachnida</taxon>
        <taxon>Araneae</taxon>
        <taxon>Araneomorphae</taxon>
        <taxon>Entelegynae</taxon>
        <taxon>Araneoidea</taxon>
        <taxon>Araneidae</taxon>
        <taxon>Caerostris</taxon>
    </lineage>
</organism>
<dbReference type="AlphaFoldDB" id="A0AAV4RD36"/>
<feature type="compositionally biased region" description="Polar residues" evidence="1">
    <location>
        <begin position="80"/>
        <end position="93"/>
    </location>
</feature>